<dbReference type="PRINTS" id="PR00151">
    <property type="entry name" value="PORPHBDMNASE"/>
</dbReference>
<dbReference type="Gene3D" id="3.30.160.40">
    <property type="entry name" value="Porphobilinogen deaminase, C-terminal domain"/>
    <property type="match status" value="1"/>
</dbReference>
<keyword evidence="5 8" id="KW-0808">Transferase</keyword>
<dbReference type="PANTHER" id="PTHR11557">
    <property type="entry name" value="PORPHOBILINOGEN DEAMINASE"/>
    <property type="match status" value="1"/>
</dbReference>
<evidence type="ECO:0000256" key="6">
    <source>
        <dbReference type="ARBA" id="ARBA00023244"/>
    </source>
</evidence>
<dbReference type="Gene3D" id="3.40.190.10">
    <property type="entry name" value="Periplasmic binding protein-like II"/>
    <property type="match status" value="2"/>
</dbReference>
<dbReference type="GO" id="GO:0004418">
    <property type="term" value="F:hydroxymethylbilane synthase activity"/>
    <property type="evidence" value="ECO:0007669"/>
    <property type="project" value="UniProtKB-UniRule"/>
</dbReference>
<dbReference type="NCBIfam" id="TIGR00212">
    <property type="entry name" value="hemC"/>
    <property type="match status" value="1"/>
</dbReference>
<dbReference type="InterPro" id="IPR022418">
    <property type="entry name" value="Porphobilinogen_deaminase_C"/>
</dbReference>
<dbReference type="PIRSF" id="PIRSF001438">
    <property type="entry name" value="4pyrrol_synth_OHMeBilane_synth"/>
    <property type="match status" value="1"/>
</dbReference>
<keyword evidence="12" id="KW-1185">Reference proteome</keyword>
<dbReference type="GO" id="GO:0006782">
    <property type="term" value="P:protoporphyrinogen IX biosynthetic process"/>
    <property type="evidence" value="ECO:0007669"/>
    <property type="project" value="UniProtKB-UniRule"/>
</dbReference>
<dbReference type="Proteomes" id="UP000323166">
    <property type="component" value="Unassembled WGS sequence"/>
</dbReference>
<dbReference type="AlphaFoldDB" id="A0A5S4ZSA0"/>
<dbReference type="FunFam" id="3.40.190.10:FF:000005">
    <property type="entry name" value="Porphobilinogen deaminase"/>
    <property type="match status" value="1"/>
</dbReference>
<comment type="catalytic activity">
    <reaction evidence="7 8">
        <text>4 porphobilinogen + H2O = hydroxymethylbilane + 4 NH4(+)</text>
        <dbReference type="Rhea" id="RHEA:13185"/>
        <dbReference type="ChEBI" id="CHEBI:15377"/>
        <dbReference type="ChEBI" id="CHEBI:28938"/>
        <dbReference type="ChEBI" id="CHEBI:57845"/>
        <dbReference type="ChEBI" id="CHEBI:58126"/>
        <dbReference type="EC" id="2.5.1.61"/>
    </reaction>
</comment>
<comment type="function">
    <text evidence="1 8">Tetrapolymerization of the monopyrrole PBG into the hydroxymethylbilane pre-uroporphyrinogen in several discrete steps.</text>
</comment>
<evidence type="ECO:0000313" key="11">
    <source>
        <dbReference type="EMBL" id="TYO94991.1"/>
    </source>
</evidence>
<evidence type="ECO:0000259" key="9">
    <source>
        <dbReference type="Pfam" id="PF01379"/>
    </source>
</evidence>
<comment type="cofactor">
    <cofactor evidence="8">
        <name>dipyrromethane</name>
        <dbReference type="ChEBI" id="CHEBI:60342"/>
    </cofactor>
    <text evidence="8">Binds 1 dipyrromethane group covalently.</text>
</comment>
<proteinExistence type="inferred from homology"/>
<dbReference type="Pfam" id="PF03900">
    <property type="entry name" value="Porphobil_deamC"/>
    <property type="match status" value="1"/>
</dbReference>
<comment type="pathway">
    <text evidence="2">Porphyrin-containing compound metabolism; protoporphyrin-IX biosynthesis; coproporphyrinogen-III from 5-aminolevulinate: step 2/4.</text>
</comment>
<evidence type="ECO:0000313" key="12">
    <source>
        <dbReference type="Proteomes" id="UP000323166"/>
    </source>
</evidence>
<evidence type="ECO:0000256" key="1">
    <source>
        <dbReference type="ARBA" id="ARBA00002869"/>
    </source>
</evidence>
<keyword evidence="6 8" id="KW-0627">Porphyrin biosynthesis</keyword>
<dbReference type="RefSeq" id="WP_166512010.1">
    <property type="nucleotide sequence ID" value="NZ_VNHM01000010.1"/>
</dbReference>
<evidence type="ECO:0000256" key="7">
    <source>
        <dbReference type="ARBA" id="ARBA00048169"/>
    </source>
</evidence>
<feature type="domain" description="Porphobilinogen deaminase N-terminal" evidence="9">
    <location>
        <begin position="6"/>
        <end position="212"/>
    </location>
</feature>
<feature type="domain" description="Porphobilinogen deaminase C-terminal" evidence="10">
    <location>
        <begin position="226"/>
        <end position="294"/>
    </location>
</feature>
<dbReference type="PROSITE" id="PS00533">
    <property type="entry name" value="PORPHOBILINOGEN_DEAM"/>
    <property type="match status" value="1"/>
</dbReference>
<comment type="miscellaneous">
    <text evidence="8">The porphobilinogen subunits are added to the dipyrromethane group.</text>
</comment>
<comment type="similarity">
    <text evidence="3 8">Belongs to the HMBS family.</text>
</comment>
<dbReference type="InterPro" id="IPR022417">
    <property type="entry name" value="Porphobilin_deaminase_N"/>
</dbReference>
<gene>
    <name evidence="8" type="primary">hemC</name>
    <name evidence="11" type="ORF">LX24_02008</name>
</gene>
<evidence type="ECO:0000256" key="5">
    <source>
        <dbReference type="ARBA" id="ARBA00022679"/>
    </source>
</evidence>
<dbReference type="InterPro" id="IPR000860">
    <property type="entry name" value="HemC"/>
</dbReference>
<dbReference type="FunFam" id="3.40.190.10:FF:000004">
    <property type="entry name" value="Porphobilinogen deaminase"/>
    <property type="match status" value="1"/>
</dbReference>
<organism evidence="11 12">
    <name type="scientific">Desulfallas thermosapovorans DSM 6562</name>
    <dbReference type="NCBI Taxonomy" id="1121431"/>
    <lineage>
        <taxon>Bacteria</taxon>
        <taxon>Bacillati</taxon>
        <taxon>Bacillota</taxon>
        <taxon>Clostridia</taxon>
        <taxon>Eubacteriales</taxon>
        <taxon>Desulfallaceae</taxon>
        <taxon>Desulfallas</taxon>
    </lineage>
</organism>
<dbReference type="GO" id="GO:0005737">
    <property type="term" value="C:cytoplasm"/>
    <property type="evidence" value="ECO:0007669"/>
    <property type="project" value="UniProtKB-UniRule"/>
</dbReference>
<accession>A0A5S4ZSA0</accession>
<protein>
    <recommendedName>
        <fullName evidence="8">Porphobilinogen deaminase</fullName>
        <shortName evidence="8">PBG</shortName>
        <ecNumber evidence="8">2.5.1.61</ecNumber>
    </recommendedName>
    <alternativeName>
        <fullName evidence="8">Hydroxymethylbilane synthase</fullName>
        <shortName evidence="8">HMBS</shortName>
    </alternativeName>
    <alternativeName>
        <fullName evidence="8">Pre-uroporphyrinogen synthase</fullName>
    </alternativeName>
</protein>
<comment type="caution">
    <text evidence="11">The sequence shown here is derived from an EMBL/GenBank/DDBJ whole genome shotgun (WGS) entry which is preliminary data.</text>
</comment>
<dbReference type="PANTHER" id="PTHR11557:SF0">
    <property type="entry name" value="PORPHOBILINOGEN DEAMINASE"/>
    <property type="match status" value="1"/>
</dbReference>
<name>A0A5S4ZSA0_9FIRM</name>
<dbReference type="EC" id="2.5.1.61" evidence="8"/>
<dbReference type="CDD" id="cd13646">
    <property type="entry name" value="PBP2_EcHMBS_like"/>
    <property type="match status" value="1"/>
</dbReference>
<dbReference type="InterPro" id="IPR036803">
    <property type="entry name" value="Porphobilinogen_deaminase_C_sf"/>
</dbReference>
<evidence type="ECO:0000256" key="2">
    <source>
        <dbReference type="ARBA" id="ARBA00004735"/>
    </source>
</evidence>
<dbReference type="InterPro" id="IPR022419">
    <property type="entry name" value="Porphobilin_deaminase_cofac_BS"/>
</dbReference>
<dbReference type="HAMAP" id="MF_00260">
    <property type="entry name" value="Porphobil_deam"/>
    <property type="match status" value="1"/>
</dbReference>
<reference evidence="11 12" key="1">
    <citation type="submission" date="2019-07" db="EMBL/GenBank/DDBJ databases">
        <title>Genomic Encyclopedia of Type Strains, Phase I: the one thousand microbial genomes (KMG-I) project.</title>
        <authorList>
            <person name="Kyrpides N."/>
        </authorList>
    </citation>
    <scope>NUCLEOTIDE SEQUENCE [LARGE SCALE GENOMIC DNA]</scope>
    <source>
        <strain evidence="11 12">DSM 6562</strain>
    </source>
</reference>
<evidence type="ECO:0000256" key="4">
    <source>
        <dbReference type="ARBA" id="ARBA00011245"/>
    </source>
</evidence>
<dbReference type="SUPFAM" id="SSF54782">
    <property type="entry name" value="Porphobilinogen deaminase (hydroxymethylbilane synthase), C-terminal domain"/>
    <property type="match status" value="1"/>
</dbReference>
<comment type="subunit">
    <text evidence="4 8">Monomer.</text>
</comment>
<dbReference type="SUPFAM" id="SSF53850">
    <property type="entry name" value="Periplasmic binding protein-like II"/>
    <property type="match status" value="1"/>
</dbReference>
<evidence type="ECO:0000259" key="10">
    <source>
        <dbReference type="Pfam" id="PF03900"/>
    </source>
</evidence>
<sequence length="314" mass="34506">MVNQVLIGSRDSDLAMWQARWVADALLKAHPGRNFVIKGMKTKGDHILDVALAKIGDKGLFTKELESALLNDSIKLAVHSMKDLPTKLPEGLTIGAICQREYPGDVLISKNNIKLASLKKGALVGTSSLRRRAQLLYYRPDLQMVDIRGNLNTRLRKFKELELDAIVLAYAGIKRMGYEEMISQLIPFDICLPAVGQGSIGVEIKSNDDETRDIIAPLDHGPSRAAIEAERAFMKRLEGGCQVPIGAYGYLHDNLLTLEGAVIDLHGKAAIRHSITGPVAAARKLGTQLAEVLIERGAEKILQQARQEFGFHDK</sequence>
<evidence type="ECO:0000256" key="8">
    <source>
        <dbReference type="HAMAP-Rule" id="MF_00260"/>
    </source>
</evidence>
<dbReference type="EMBL" id="VNHM01000010">
    <property type="protein sequence ID" value="TYO94991.1"/>
    <property type="molecule type" value="Genomic_DNA"/>
</dbReference>
<feature type="modified residue" description="S-(dipyrrolylmethanemethyl)cysteine" evidence="8">
    <location>
        <position position="241"/>
    </location>
</feature>
<evidence type="ECO:0000256" key="3">
    <source>
        <dbReference type="ARBA" id="ARBA00005638"/>
    </source>
</evidence>
<dbReference type="Pfam" id="PF01379">
    <property type="entry name" value="Porphobil_deam"/>
    <property type="match status" value="1"/>
</dbReference>